<dbReference type="Proteomes" id="UP000195521">
    <property type="component" value="Unassembled WGS sequence"/>
</dbReference>
<feature type="chain" id="PRO_5012101280" evidence="1">
    <location>
        <begin position="20"/>
        <end position="219"/>
    </location>
</feature>
<evidence type="ECO:0000313" key="2">
    <source>
        <dbReference type="EMBL" id="GAW80643.1"/>
    </source>
</evidence>
<accession>A0A1Y1JJK6</accession>
<name>A0A1Y1JJK6_PLAGO</name>
<reference evidence="3" key="1">
    <citation type="submission" date="2017-04" db="EMBL/GenBank/DDBJ databases">
        <title>Plasmodium gonderi genome.</title>
        <authorList>
            <person name="Arisue N."/>
            <person name="Honma H."/>
            <person name="Kawai S."/>
            <person name="Tougan T."/>
            <person name="Tanabe K."/>
            <person name="Horii T."/>
        </authorList>
    </citation>
    <scope>NUCLEOTIDE SEQUENCE [LARGE SCALE GENOMIC DNA]</scope>
    <source>
        <strain evidence="3">ATCC 30045</strain>
    </source>
</reference>
<dbReference type="GeneID" id="39747358"/>
<dbReference type="AlphaFoldDB" id="A0A1Y1JJK6"/>
<gene>
    <name evidence="2" type="ORF">PGO_082090</name>
</gene>
<sequence>MTPMAFWLILSLCMYSSEAVYMSSEIPTEKILTSHTVLKRDISADEENNHYIMQDILSLPVENRKNKKKKIIYDDLSEQLKNQMIDKKDARKIKKLKLLTKSNEFQNLQKNYDKNKSNVKVLHDNVKQIISVALNIPLDEINLHDLNSLLTKWNILSRQKVTPNKENNDEYYRKTIKRHYVDPTSVTMPLEMTNLKEDKLKKQRRSFFINPDYMFELTI</sequence>
<dbReference type="OMA" id="NMLLAKW"/>
<comment type="caution">
    <text evidence="2">The sequence shown here is derived from an EMBL/GenBank/DDBJ whole genome shotgun (WGS) entry which is preliminary data.</text>
</comment>
<dbReference type="RefSeq" id="XP_028543232.1">
    <property type="nucleotide sequence ID" value="XM_028687431.1"/>
</dbReference>
<proteinExistence type="predicted"/>
<evidence type="ECO:0000313" key="3">
    <source>
        <dbReference type="Proteomes" id="UP000195521"/>
    </source>
</evidence>
<protein>
    <submittedName>
        <fullName evidence="2">Uncharacterized protein</fullName>
    </submittedName>
</protein>
<keyword evidence="1" id="KW-0732">Signal</keyword>
<feature type="signal peptide" evidence="1">
    <location>
        <begin position="1"/>
        <end position="19"/>
    </location>
</feature>
<dbReference type="OrthoDB" id="385178at2759"/>
<organism evidence="2 3">
    <name type="scientific">Plasmodium gonderi</name>
    <dbReference type="NCBI Taxonomy" id="77519"/>
    <lineage>
        <taxon>Eukaryota</taxon>
        <taxon>Sar</taxon>
        <taxon>Alveolata</taxon>
        <taxon>Apicomplexa</taxon>
        <taxon>Aconoidasida</taxon>
        <taxon>Haemosporida</taxon>
        <taxon>Plasmodiidae</taxon>
        <taxon>Plasmodium</taxon>
        <taxon>Plasmodium (Plasmodium)</taxon>
    </lineage>
</organism>
<keyword evidence="3" id="KW-1185">Reference proteome</keyword>
<evidence type="ECO:0000256" key="1">
    <source>
        <dbReference type="SAM" id="SignalP"/>
    </source>
</evidence>
<dbReference type="EMBL" id="BDQF01000009">
    <property type="protein sequence ID" value="GAW80643.1"/>
    <property type="molecule type" value="Genomic_DNA"/>
</dbReference>